<feature type="domain" description="CAAX prenyl protease 2/Lysostaphin resistance protein A-like" evidence="2">
    <location>
        <begin position="105"/>
        <end position="191"/>
    </location>
</feature>
<keyword evidence="3" id="KW-0482">Metalloprotease</keyword>
<feature type="transmembrane region" description="Helical" evidence="1">
    <location>
        <begin position="17"/>
        <end position="36"/>
    </location>
</feature>
<keyword evidence="3" id="KW-0378">Hydrolase</keyword>
<evidence type="ECO:0000313" key="4">
    <source>
        <dbReference type="Proteomes" id="UP000515570"/>
    </source>
</evidence>
<dbReference type="Pfam" id="PF02517">
    <property type="entry name" value="Rce1-like"/>
    <property type="match status" value="1"/>
</dbReference>
<evidence type="ECO:0000256" key="1">
    <source>
        <dbReference type="SAM" id="Phobius"/>
    </source>
</evidence>
<name>A0A7G5FEQ8_9CORY</name>
<dbReference type="InterPro" id="IPR003675">
    <property type="entry name" value="Rce1/LyrA-like_dom"/>
</dbReference>
<feature type="transmembrane region" description="Helical" evidence="1">
    <location>
        <begin position="179"/>
        <end position="200"/>
    </location>
</feature>
<gene>
    <name evidence="3" type="ORF">HW450_12350</name>
</gene>
<dbReference type="GO" id="GO:0008237">
    <property type="term" value="F:metallopeptidase activity"/>
    <property type="evidence" value="ECO:0007669"/>
    <property type="project" value="UniProtKB-KW"/>
</dbReference>
<proteinExistence type="predicted"/>
<feature type="transmembrane region" description="Helical" evidence="1">
    <location>
        <begin position="57"/>
        <end position="77"/>
    </location>
</feature>
<sequence length="202" mass="22421">MNAATDAVPEFSSNDNLVALATQVPLLLIALGYLYLRGFNFRQWILRPSVRGTFIALLAFALIGLCMDLALSGQYYLAPTGGEVTTDVAAAENSWGPWANLTDPTLVVYSLFNGLYEELFFLGVCLSVAPKYQRVAFIYSLIVRFSFHIYMGAFIALCIGVIVGPIFYLVWKKMTNKNIYPLVIAHMLGDIFGVSLLQFLPR</sequence>
<accession>A0A7G5FEQ8</accession>
<evidence type="ECO:0000259" key="2">
    <source>
        <dbReference type="Pfam" id="PF02517"/>
    </source>
</evidence>
<protein>
    <submittedName>
        <fullName evidence="3">CPBP family intramembrane metalloprotease</fullName>
    </submittedName>
</protein>
<dbReference type="GO" id="GO:0004175">
    <property type="term" value="F:endopeptidase activity"/>
    <property type="evidence" value="ECO:0007669"/>
    <property type="project" value="UniProtKB-ARBA"/>
</dbReference>
<keyword evidence="4" id="KW-1185">Reference proteome</keyword>
<dbReference type="Proteomes" id="UP000515570">
    <property type="component" value="Chromosome"/>
</dbReference>
<keyword evidence="1" id="KW-1133">Transmembrane helix</keyword>
<organism evidence="3 4">
    <name type="scientific">Corynebacterium hindlerae</name>
    <dbReference type="NCBI Taxonomy" id="699041"/>
    <lineage>
        <taxon>Bacteria</taxon>
        <taxon>Bacillati</taxon>
        <taxon>Actinomycetota</taxon>
        <taxon>Actinomycetes</taxon>
        <taxon>Mycobacteriales</taxon>
        <taxon>Corynebacteriaceae</taxon>
        <taxon>Corynebacterium</taxon>
    </lineage>
</organism>
<dbReference type="RefSeq" id="WP_182385905.1">
    <property type="nucleotide sequence ID" value="NZ_CP059833.1"/>
</dbReference>
<dbReference type="EMBL" id="CP059833">
    <property type="protein sequence ID" value="QMV85099.1"/>
    <property type="molecule type" value="Genomic_DNA"/>
</dbReference>
<reference evidence="3 4" key="1">
    <citation type="submission" date="2020-07" db="EMBL/GenBank/DDBJ databases">
        <title>non toxigenic Corynebacterium sp. nov from a clinical source.</title>
        <authorList>
            <person name="Bernier A.-M."/>
            <person name="Bernard K."/>
        </authorList>
    </citation>
    <scope>NUCLEOTIDE SEQUENCE [LARGE SCALE GENOMIC DNA]</scope>
    <source>
        <strain evidence="4">NML 93-0612</strain>
    </source>
</reference>
<dbReference type="GO" id="GO:0006508">
    <property type="term" value="P:proteolysis"/>
    <property type="evidence" value="ECO:0007669"/>
    <property type="project" value="UniProtKB-KW"/>
</dbReference>
<dbReference type="AlphaFoldDB" id="A0A7G5FEQ8"/>
<keyword evidence="3" id="KW-0645">Protease</keyword>
<feature type="transmembrane region" description="Helical" evidence="1">
    <location>
        <begin position="141"/>
        <end position="167"/>
    </location>
</feature>
<evidence type="ECO:0000313" key="3">
    <source>
        <dbReference type="EMBL" id="QMV85099.1"/>
    </source>
</evidence>
<keyword evidence="1" id="KW-0812">Transmembrane</keyword>
<dbReference type="GO" id="GO:0080120">
    <property type="term" value="P:CAAX-box protein maturation"/>
    <property type="evidence" value="ECO:0007669"/>
    <property type="project" value="UniProtKB-ARBA"/>
</dbReference>
<keyword evidence="1" id="KW-0472">Membrane</keyword>